<dbReference type="SUPFAM" id="SSF51126">
    <property type="entry name" value="Pectin lyase-like"/>
    <property type="match status" value="1"/>
</dbReference>
<comment type="subcellular location">
    <subcellularLocation>
        <location evidence="1">Virion</location>
    </subcellularLocation>
</comment>
<keyword evidence="4" id="KW-1185">Reference proteome</keyword>
<evidence type="ECO:0000256" key="1">
    <source>
        <dbReference type="ARBA" id="ARBA00004328"/>
    </source>
</evidence>
<dbReference type="GO" id="GO:0019058">
    <property type="term" value="P:viral life cycle"/>
    <property type="evidence" value="ECO:0007669"/>
    <property type="project" value="UniProtKB-ARBA"/>
</dbReference>
<sequence length="820" mass="86321">MATLPSLKKLSDLPTYSNSSPNSGTMLYTEGGVDYKLPINAVTLTSDLASTNSGKGAALVGLEQGSNVQSALRGYINAAAFGYVADYNPTTNTGTDNTIALRAAATYCLQYGIRKLVIPPGMGLISDYIPIDVGTVGEAVADRFKGCQDGFHIQGAGMYSSLLVFDAPDADTPAIKATGDWGTHTARAISDLAIVPRTTAAYNVDTLGQGIQFIGGCFIPIRNVVIGRFHKGICFWNKNKGVNDTANTFTAGDFTEFIRGNNIRIFNCDIGIDFMVTLGNNSFHGINFTQTQVQIRKYGGIGVRFYDDGSRAAIVTPSSNYQFIANVYNAKLDINLFGDDSSTCYGLYLSGAQGRGMSGDITCEGAMTLKTNSFEWYQSFGSLHSISAINLEIGATDTSTRPVAFMFSNAAYPQTYFDGSDPTLLNTSYPRQFDGNNHGNTGMDLLNIRGAQSGSIWSQVASNVSVGWIFSTRTTGGSRPAQRTVWQFSYDGTRISSAGTSVGLYNSTVGLDLTAAALVPSGNNTLNIGSASYRFNNGYFNGWNIGASGIVPTTDVSFNVGSSTFRVNRSYVASRYYTSTVFDSSGAGSPEGVVAAAIGSTYRRTDGGVSTSFYVKESGTGTSGWVSTGSVRPYVSGMFVSPGNIVLSGNYLYRYLGTAGTISTAPVPGTLWNLMTSGASCKLRATTTQTIATGVNTALTWASATTEYNSSSIYTVATAGITVPVAGIYRIAGRVAFASNNTGTRSAGLFVNGTYYAGSQARFVAKSGGYATTADYNDTLSLAAGSVITLSGFQDSGGSLDTVATAPDVSFLTISLVSYV</sequence>
<evidence type="ECO:0000313" key="3">
    <source>
        <dbReference type="EMBL" id="CAD5236222.1"/>
    </source>
</evidence>
<dbReference type="GO" id="GO:0044423">
    <property type="term" value="C:virion component"/>
    <property type="evidence" value="ECO:0007669"/>
    <property type="project" value="UniProtKB-KW"/>
</dbReference>
<dbReference type="Proteomes" id="UP000596247">
    <property type="component" value="Chromosome"/>
</dbReference>
<gene>
    <name evidence="3" type="primary">37_2</name>
    <name evidence="3" type="ORF">LLCLJKAH_00233</name>
</gene>
<keyword evidence="2" id="KW-0946">Virion</keyword>
<accession>A0A7R8MJR5</accession>
<evidence type="ECO:0000256" key="2">
    <source>
        <dbReference type="ARBA" id="ARBA00022844"/>
    </source>
</evidence>
<proteinExistence type="predicted"/>
<reference evidence="3 4" key="1">
    <citation type="submission" date="2020-09" db="EMBL/GenBank/DDBJ databases">
        <authorList>
            <person name="Jameson E."/>
        </authorList>
    </citation>
    <scope>NUCLEOTIDE SEQUENCE [LARGE SCALE GENOMIC DNA]</scope>
</reference>
<dbReference type="RefSeq" id="YP_010644716.1">
    <property type="nucleotide sequence ID" value="NC_070650.1"/>
</dbReference>
<dbReference type="InterPro" id="IPR011050">
    <property type="entry name" value="Pectin_lyase_fold/virulence"/>
</dbReference>
<dbReference type="GO" id="GO:0051701">
    <property type="term" value="P:biological process involved in interaction with host"/>
    <property type="evidence" value="ECO:0007669"/>
    <property type="project" value="UniProtKB-ARBA"/>
</dbReference>
<evidence type="ECO:0000313" key="4">
    <source>
        <dbReference type="Proteomes" id="UP000596247"/>
    </source>
</evidence>
<dbReference type="EMBL" id="LR881104">
    <property type="protein sequence ID" value="CAD5236222.1"/>
    <property type="molecule type" value="Genomic_DNA"/>
</dbReference>
<protein>
    <submittedName>
        <fullName evidence="3">Tail fiber protein</fullName>
    </submittedName>
</protein>
<dbReference type="GeneID" id="77920186"/>
<name>A0A7R8MJR5_9CAUD</name>
<dbReference type="KEGG" id="vg:77920186"/>
<organism evidence="3 4">
    <name type="scientific">Klebsiella phage vB_KvM-Eowyn</name>
    <dbReference type="NCBI Taxonomy" id="2762819"/>
    <lineage>
        <taxon>Viruses</taxon>
        <taxon>Duplodnaviria</taxon>
        <taxon>Heunggongvirae</taxon>
        <taxon>Uroviricota</taxon>
        <taxon>Caudoviricetes</taxon>
        <taxon>Chimalliviridae</taxon>
        <taxon>Eowynvirus</taxon>
        <taxon>Eowynvirus eowyn</taxon>
    </lineage>
</organism>